<accession>A0A5J5AW97</accession>
<dbReference type="AlphaFoldDB" id="A0A5J5AW97"/>
<gene>
    <name evidence="1" type="ORF">F0562_032047</name>
</gene>
<protein>
    <submittedName>
        <fullName evidence="1">Uncharacterized protein</fullName>
    </submittedName>
</protein>
<evidence type="ECO:0000313" key="1">
    <source>
        <dbReference type="EMBL" id="KAA8534530.1"/>
    </source>
</evidence>
<keyword evidence="2" id="KW-1185">Reference proteome</keyword>
<reference evidence="1 2" key="1">
    <citation type="submission" date="2019-09" db="EMBL/GenBank/DDBJ databases">
        <title>A chromosome-level genome assembly of the Chinese tupelo Nyssa sinensis.</title>
        <authorList>
            <person name="Yang X."/>
            <person name="Kang M."/>
            <person name="Yang Y."/>
            <person name="Xiong H."/>
            <person name="Wang M."/>
            <person name="Zhang Z."/>
            <person name="Wang Z."/>
            <person name="Wu H."/>
            <person name="Ma T."/>
            <person name="Liu J."/>
            <person name="Xi Z."/>
        </authorList>
    </citation>
    <scope>NUCLEOTIDE SEQUENCE [LARGE SCALE GENOMIC DNA]</scope>
    <source>
        <strain evidence="1">J267</strain>
        <tissue evidence="1">Leaf</tissue>
    </source>
</reference>
<name>A0A5J5AW97_9ASTE</name>
<organism evidence="1 2">
    <name type="scientific">Nyssa sinensis</name>
    <dbReference type="NCBI Taxonomy" id="561372"/>
    <lineage>
        <taxon>Eukaryota</taxon>
        <taxon>Viridiplantae</taxon>
        <taxon>Streptophyta</taxon>
        <taxon>Embryophyta</taxon>
        <taxon>Tracheophyta</taxon>
        <taxon>Spermatophyta</taxon>
        <taxon>Magnoliopsida</taxon>
        <taxon>eudicotyledons</taxon>
        <taxon>Gunneridae</taxon>
        <taxon>Pentapetalae</taxon>
        <taxon>asterids</taxon>
        <taxon>Cornales</taxon>
        <taxon>Nyssaceae</taxon>
        <taxon>Nyssa</taxon>
    </lineage>
</organism>
<evidence type="ECO:0000313" key="2">
    <source>
        <dbReference type="Proteomes" id="UP000325577"/>
    </source>
</evidence>
<dbReference type="Proteomes" id="UP000325577">
    <property type="component" value="Linkage Group LG18"/>
</dbReference>
<proteinExistence type="predicted"/>
<sequence length="81" mass="9449">MLLQGLRLIFANHYIFERSIASVVSRLEHTHCSLNVSNLRFFFGLKIVQDKPEIFVYCSSIRSKSGVKVKWILYSKRPKGF</sequence>
<dbReference type="EMBL" id="CM018041">
    <property type="protein sequence ID" value="KAA8534530.1"/>
    <property type="molecule type" value="Genomic_DNA"/>
</dbReference>